<dbReference type="PANTHER" id="PTHR30337">
    <property type="entry name" value="COMPONENT OF ATP-DEPENDENT DSDNA EXONUCLEASE"/>
    <property type="match status" value="1"/>
</dbReference>
<comment type="activity regulation">
    <text evidence="9">Nuclease activity is regulated by Rad50.</text>
</comment>
<feature type="compositionally biased region" description="Basic residues" evidence="10">
    <location>
        <begin position="475"/>
        <end position="488"/>
    </location>
</feature>
<comment type="cofactor">
    <cofactor evidence="9">
        <name>Mn(2+)</name>
        <dbReference type="ChEBI" id="CHEBI:29035"/>
    </cofactor>
    <text evidence="9">Binds 2 manganese ions per subunit.</text>
</comment>
<feature type="active site" description="Proton donor" evidence="9">
    <location>
        <position position="89"/>
    </location>
</feature>
<organism evidence="12 13">
    <name type="scientific">Methanohalobium evestigatum (strain ATCC BAA-1072 / DSM 3721 / NBRC 107634 / OCM 161 / Z-7303)</name>
    <dbReference type="NCBI Taxonomy" id="644295"/>
    <lineage>
        <taxon>Archaea</taxon>
        <taxon>Methanobacteriati</taxon>
        <taxon>Methanobacteriota</taxon>
        <taxon>Stenosarchaea group</taxon>
        <taxon>Methanomicrobia</taxon>
        <taxon>Methanosarcinales</taxon>
        <taxon>Methanosarcinaceae</taxon>
        <taxon>Methanohalobium</taxon>
    </lineage>
</organism>
<dbReference type="GO" id="GO:0030145">
    <property type="term" value="F:manganese ion binding"/>
    <property type="evidence" value="ECO:0007669"/>
    <property type="project" value="UniProtKB-UniRule"/>
</dbReference>
<evidence type="ECO:0000256" key="10">
    <source>
        <dbReference type="SAM" id="MobiDB-lite"/>
    </source>
</evidence>
<dbReference type="PANTHER" id="PTHR30337:SF0">
    <property type="entry name" value="NUCLEASE SBCCD SUBUNIT D"/>
    <property type="match status" value="1"/>
</dbReference>
<evidence type="ECO:0000256" key="5">
    <source>
        <dbReference type="ARBA" id="ARBA00022801"/>
    </source>
</evidence>
<evidence type="ECO:0000256" key="6">
    <source>
        <dbReference type="ARBA" id="ARBA00022839"/>
    </source>
</evidence>
<feature type="domain" description="Calcineurin-like phosphoesterase" evidence="11">
    <location>
        <begin position="6"/>
        <end position="189"/>
    </location>
</feature>
<dbReference type="AlphaFoldDB" id="D7EAF8"/>
<proteinExistence type="inferred from homology"/>
<evidence type="ECO:0000256" key="4">
    <source>
        <dbReference type="ARBA" id="ARBA00022763"/>
    </source>
</evidence>
<feature type="binding site" evidence="9">
    <location>
        <position position="156"/>
    </location>
    <ligand>
        <name>Mn(2+)</name>
        <dbReference type="ChEBI" id="CHEBI:29035"/>
        <label>2</label>
    </ligand>
</feature>
<keyword evidence="2 9" id="KW-0479">Metal-binding</keyword>
<dbReference type="EC" id="3.1.-.-" evidence="9"/>
<evidence type="ECO:0000256" key="2">
    <source>
        <dbReference type="ARBA" id="ARBA00022723"/>
    </source>
</evidence>
<feature type="binding site" evidence="9">
    <location>
        <position position="53"/>
    </location>
    <ligand>
        <name>Mn(2+)</name>
        <dbReference type="ChEBI" id="CHEBI:29035"/>
        <label>2</label>
    </ligand>
</feature>
<dbReference type="Proteomes" id="UP000000391">
    <property type="component" value="Chromosome"/>
</dbReference>
<evidence type="ECO:0000256" key="3">
    <source>
        <dbReference type="ARBA" id="ARBA00022759"/>
    </source>
</evidence>
<feature type="binding site" evidence="9">
    <location>
        <position position="53"/>
    </location>
    <ligand>
        <name>Mn(2+)</name>
        <dbReference type="ChEBI" id="CHEBI:29035"/>
        <label>1</label>
    </ligand>
</feature>
<dbReference type="CDD" id="cd00840">
    <property type="entry name" value="MPP_Mre11_N"/>
    <property type="match status" value="1"/>
</dbReference>
<keyword evidence="13" id="KW-1185">Reference proteome</keyword>
<sequence>MGREIKLLHTADTHIGYRQYQSESRRQDFLDAFSTVINDAIEMQVDAVVHAGDLFDSRNPTLEDILETMRIISRLKSSNIPFLAIVGNHESKQHTQWLDLFEKMGIAVRLGYEPYKIDEVSIFGIDSVPKSKIPYFDYSVFNNYSNNSQYNLLVMHQLMKPFAFGEWDCEEVIEYTPFDVHAILLGDYHKHEKIDVNNTWVTYCGSTERTSSSERETRSYNIVTINDSGIDISRRNLPTRDFEFIPVTIKDKDNAYDDIFNTVKEYNIENSVTIVEISGDPNITISYSEIEDYLLNQGALVPRIRDLRTGSDELDEISMDVSFSDPDEAVREELKNMNLTKGGLLVDEIVRDMKIVKSNIDSKIDDEMEKLLEDIDFTNPVPSSSNTETQNQNEPCKDHSNDSQDNKDNPIETGTITDKKNESENEQTSVTTESSENYNKEQPSDVIKDDTKNKPNNVLENSGYNWVEDRTDNKKHQKKKATHKKSAPKQHNLGDYL</sequence>
<feature type="binding site" evidence="9">
    <location>
        <position position="12"/>
    </location>
    <ligand>
        <name>Mn(2+)</name>
        <dbReference type="ChEBI" id="CHEBI:29035"/>
        <label>1</label>
    </ligand>
</feature>
<feature type="region of interest" description="Disordered" evidence="10">
    <location>
        <begin position="377"/>
        <end position="497"/>
    </location>
</feature>
<dbReference type="InterPro" id="IPR032885">
    <property type="entry name" value="Mre11_archaea-type"/>
</dbReference>
<evidence type="ECO:0000313" key="13">
    <source>
        <dbReference type="Proteomes" id="UP000000391"/>
    </source>
</evidence>
<dbReference type="GeneID" id="9347791"/>
<dbReference type="OrthoDB" id="11638at2157"/>
<dbReference type="GO" id="GO:0045027">
    <property type="term" value="F:DNA end binding"/>
    <property type="evidence" value="ECO:0007669"/>
    <property type="project" value="UniProtKB-UniRule"/>
</dbReference>
<feature type="binding site" evidence="9">
    <location>
        <position position="14"/>
    </location>
    <ligand>
        <name>Mn(2+)</name>
        <dbReference type="ChEBI" id="CHEBI:29035"/>
        <label>1</label>
    </ligand>
</feature>
<evidence type="ECO:0000256" key="9">
    <source>
        <dbReference type="HAMAP-Rule" id="MF_02044"/>
    </source>
</evidence>
<evidence type="ECO:0000256" key="1">
    <source>
        <dbReference type="ARBA" id="ARBA00022722"/>
    </source>
</evidence>
<feature type="compositionally biased region" description="Polar residues" evidence="10">
    <location>
        <begin position="426"/>
        <end position="437"/>
    </location>
</feature>
<feature type="compositionally biased region" description="Polar residues" evidence="10">
    <location>
        <begin position="380"/>
        <end position="394"/>
    </location>
</feature>
<protein>
    <recommendedName>
        <fullName evidence="9">DNA double-strand break repair protein Mre11</fullName>
        <ecNumber evidence="9">3.1.-.-</ecNumber>
    </recommendedName>
</protein>
<feature type="compositionally biased region" description="Basic and acidic residues" evidence="10">
    <location>
        <begin position="395"/>
        <end position="410"/>
    </location>
</feature>
<comment type="similarity">
    <text evidence="9">Belongs to the MRE11/RAD32 family.</text>
</comment>
<dbReference type="RefSeq" id="WP_013195522.1">
    <property type="nucleotide sequence ID" value="NC_014253.1"/>
</dbReference>
<dbReference type="InterPro" id="IPR004843">
    <property type="entry name" value="Calcineurin-like_PHP"/>
</dbReference>
<keyword evidence="8 9" id="KW-0464">Manganese</keyword>
<dbReference type="GO" id="GO:0008408">
    <property type="term" value="F:3'-5' exonuclease activity"/>
    <property type="evidence" value="ECO:0007669"/>
    <property type="project" value="UniProtKB-UniRule"/>
</dbReference>
<evidence type="ECO:0000313" key="12">
    <source>
        <dbReference type="EMBL" id="ADI74957.1"/>
    </source>
</evidence>
<dbReference type="InterPro" id="IPR029052">
    <property type="entry name" value="Metallo-depent_PP-like"/>
</dbReference>
<dbReference type="Gene3D" id="3.60.21.10">
    <property type="match status" value="1"/>
</dbReference>
<feature type="binding site" evidence="9">
    <location>
        <position position="189"/>
    </location>
    <ligand>
        <name>Mn(2+)</name>
        <dbReference type="ChEBI" id="CHEBI:29035"/>
        <label>1</label>
    </ligand>
</feature>
<dbReference type="EMBL" id="CP002069">
    <property type="protein sequence ID" value="ADI74957.1"/>
    <property type="molecule type" value="Genomic_DNA"/>
</dbReference>
<keyword evidence="6 9" id="KW-0269">Exonuclease</keyword>
<accession>D7EAF8</accession>
<dbReference type="Pfam" id="PF00149">
    <property type="entry name" value="Metallophos"/>
    <property type="match status" value="1"/>
</dbReference>
<evidence type="ECO:0000256" key="8">
    <source>
        <dbReference type="ARBA" id="ARBA00023211"/>
    </source>
</evidence>
<feature type="compositionally biased region" description="Basic and acidic residues" evidence="10">
    <location>
        <begin position="438"/>
        <end position="453"/>
    </location>
</feature>
<keyword evidence="5 9" id="KW-0378">Hydrolase</keyword>
<keyword evidence="4 9" id="KW-0227">DNA damage</keyword>
<dbReference type="KEGG" id="mev:Metev_2130"/>
<dbReference type="GO" id="GO:0006302">
    <property type="term" value="P:double-strand break repair"/>
    <property type="evidence" value="ECO:0007669"/>
    <property type="project" value="UniProtKB-UniRule"/>
</dbReference>
<feature type="compositionally biased region" description="Polar residues" evidence="10">
    <location>
        <begin position="454"/>
        <end position="464"/>
    </location>
</feature>
<comment type="function">
    <text evidence="9">Part of the Rad50/Mre11 complex, which is involved in the early steps of DNA double-strand break (DSB) repair. The complex may facilitate opening of the processed DNA ends to aid in the recruitment of HerA and NurA. Mre11 binds to DSB ends and has both double-stranded 3'-5' exonuclease activity and single-stranded endonuclease activity.</text>
</comment>
<dbReference type="InterPro" id="IPR050535">
    <property type="entry name" value="DNA_Repair-Maintenance_Comp"/>
</dbReference>
<dbReference type="STRING" id="644295.Metev_2130"/>
<keyword evidence="3 9" id="KW-0255">Endonuclease</keyword>
<reference evidence="12 13" key="1">
    <citation type="submission" date="2010-06" db="EMBL/GenBank/DDBJ databases">
        <title>Complete sequence chromosome of Methanohalobium evestigatum Z-7303.</title>
        <authorList>
            <consortium name="US DOE Joint Genome Institute"/>
            <person name="Lucas S."/>
            <person name="Copeland A."/>
            <person name="Lapidus A."/>
            <person name="Cheng J.-F."/>
            <person name="Bruce D."/>
            <person name="Goodwin L."/>
            <person name="Pitluck S."/>
            <person name="Saunders E."/>
            <person name="Detter J.C."/>
            <person name="Han C."/>
            <person name="Tapia R."/>
            <person name="Land M."/>
            <person name="Hauser L."/>
            <person name="Kyrpides N."/>
            <person name="Mikhailova N."/>
            <person name="Sieprawska-Lupa M."/>
            <person name="Whitman W.B."/>
            <person name="Anderson I."/>
            <person name="Woyke T."/>
        </authorList>
    </citation>
    <scope>NUCLEOTIDE SEQUENCE [LARGE SCALE GENOMIC DNA]</scope>
    <source>
        <strain evidence="13">ATCC BAA-1072 / DSM 3721 / NBRC 107634 / OCM 161 / Z-7303</strain>
    </source>
</reference>
<comment type="subunit">
    <text evidence="9">Homodimer. Forms a heterotetramer composed of two Mre11 subunits and two Rad50 subunits.</text>
</comment>
<keyword evidence="1 9" id="KW-0540">Nuclease</keyword>
<gene>
    <name evidence="9" type="primary">mre11</name>
    <name evidence="12" type="ordered locus">Metev_2130</name>
</gene>
<dbReference type="GO" id="GO:0004519">
    <property type="term" value="F:endonuclease activity"/>
    <property type="evidence" value="ECO:0007669"/>
    <property type="project" value="UniProtKB-UniRule"/>
</dbReference>
<keyword evidence="7 9" id="KW-0234">DNA repair</keyword>
<dbReference type="GO" id="GO:0000403">
    <property type="term" value="F:Y-form DNA binding"/>
    <property type="evidence" value="ECO:0007669"/>
    <property type="project" value="UniProtKB-UniRule"/>
</dbReference>
<feature type="binding site" evidence="9">
    <location>
        <position position="88"/>
    </location>
    <ligand>
        <name>Mn(2+)</name>
        <dbReference type="ChEBI" id="CHEBI:29035"/>
        <label>2</label>
    </ligand>
</feature>
<dbReference type="HOGENOM" id="CLU_026621_3_1_2"/>
<dbReference type="SUPFAM" id="SSF56300">
    <property type="entry name" value="Metallo-dependent phosphatases"/>
    <property type="match status" value="1"/>
</dbReference>
<comment type="caution">
    <text evidence="9">Lacks conserved residue(s) required for the propagation of feature annotation.</text>
</comment>
<name>D7EAF8_METEZ</name>
<dbReference type="InterPro" id="IPR041796">
    <property type="entry name" value="Mre11_N"/>
</dbReference>
<dbReference type="HAMAP" id="MF_02044">
    <property type="entry name" value="Mre11"/>
    <property type="match status" value="1"/>
</dbReference>
<evidence type="ECO:0000256" key="7">
    <source>
        <dbReference type="ARBA" id="ARBA00023204"/>
    </source>
</evidence>
<evidence type="ECO:0000259" key="11">
    <source>
        <dbReference type="Pfam" id="PF00149"/>
    </source>
</evidence>